<evidence type="ECO:0000256" key="5">
    <source>
        <dbReference type="ARBA" id="ARBA00023239"/>
    </source>
</evidence>
<comment type="function">
    <text evidence="6">Catalyzes the conversion of GDP-D-mannose to GDP-4-dehydro-6-deoxy-D-mannose.</text>
</comment>
<evidence type="ECO:0000256" key="2">
    <source>
        <dbReference type="ARBA" id="ARBA00001937"/>
    </source>
</evidence>
<dbReference type="HOGENOM" id="CLU_007383_14_0_4"/>
<dbReference type="GO" id="GO:0042351">
    <property type="term" value="P:'de novo' GDP-L-fucose biosynthetic process"/>
    <property type="evidence" value="ECO:0007669"/>
    <property type="project" value="TreeGrafter"/>
</dbReference>
<comment type="cofactor">
    <cofactor evidence="2">
        <name>NADP(+)</name>
        <dbReference type="ChEBI" id="CHEBI:58349"/>
    </cofactor>
</comment>
<dbReference type="Proteomes" id="UP000061135">
    <property type="component" value="Chromosome"/>
</dbReference>
<keyword evidence="9" id="KW-1185">Reference proteome</keyword>
<evidence type="ECO:0000313" key="9">
    <source>
        <dbReference type="Proteomes" id="UP000061135"/>
    </source>
</evidence>
<evidence type="ECO:0000259" key="7">
    <source>
        <dbReference type="Pfam" id="PF16363"/>
    </source>
</evidence>
<evidence type="ECO:0000256" key="6">
    <source>
        <dbReference type="ARBA" id="ARBA00059383"/>
    </source>
</evidence>
<dbReference type="EC" id="4.2.1.47" evidence="4"/>
<dbReference type="SUPFAM" id="SSF51735">
    <property type="entry name" value="NAD(P)-binding Rossmann-fold domains"/>
    <property type="match status" value="1"/>
</dbReference>
<comment type="catalytic activity">
    <reaction evidence="1">
        <text>GDP-alpha-D-mannose = GDP-4-dehydro-alpha-D-rhamnose + H2O</text>
        <dbReference type="Rhea" id="RHEA:23820"/>
        <dbReference type="ChEBI" id="CHEBI:15377"/>
        <dbReference type="ChEBI" id="CHEBI:57527"/>
        <dbReference type="ChEBI" id="CHEBI:57964"/>
        <dbReference type="EC" id="4.2.1.47"/>
    </reaction>
</comment>
<dbReference type="FunFam" id="3.40.50.720:FF:000924">
    <property type="entry name" value="GDP-mannose 4,6 dehydratase"/>
    <property type="match status" value="1"/>
</dbReference>
<dbReference type="Gene3D" id="3.40.50.720">
    <property type="entry name" value="NAD(P)-binding Rossmann-like Domain"/>
    <property type="match status" value="1"/>
</dbReference>
<dbReference type="InterPro" id="IPR006368">
    <property type="entry name" value="GDP_Man_deHydtase"/>
</dbReference>
<evidence type="ECO:0000256" key="3">
    <source>
        <dbReference type="ARBA" id="ARBA00009263"/>
    </source>
</evidence>
<dbReference type="OrthoDB" id="9769113at2"/>
<dbReference type="AlphaFoldDB" id="A0A0E3ZK21"/>
<dbReference type="InterPro" id="IPR016040">
    <property type="entry name" value="NAD(P)-bd_dom"/>
</dbReference>
<dbReference type="Gene3D" id="3.90.25.10">
    <property type="entry name" value="UDP-galactose 4-epimerase, domain 1"/>
    <property type="match status" value="1"/>
</dbReference>
<evidence type="ECO:0000256" key="1">
    <source>
        <dbReference type="ARBA" id="ARBA00000188"/>
    </source>
</evidence>
<keyword evidence="5 8" id="KW-0456">Lyase</keyword>
<accession>A0A0E3ZK21</accession>
<evidence type="ECO:0000256" key="4">
    <source>
        <dbReference type="ARBA" id="ARBA00011989"/>
    </source>
</evidence>
<feature type="domain" description="NAD(P)-binding" evidence="7">
    <location>
        <begin position="5"/>
        <end position="308"/>
    </location>
</feature>
<dbReference type="KEGG" id="pdq:CL55_00003080"/>
<sequence length="336" mass="37516">MNTAIITGISGQDGLYMAELLLEKGYRVVGTTRSPSSAKQLIPKAISERIKLVNWDVDNYSQLCEIIEKNCPNEIYNFAALSSGEKMYLNPALIGLINGLAVTKILSAINDINPEIRFCQASSSEMFGKISKAPQTEVTPFNPQSPYAAAKLYGHQMVNIYREHHGIFAASAILFNHESPRRGISFVTRKITHAAARIKLGLESQVVLGNLEMKRDWLFAGDAIQAMWMMLQTKVASDYVIASGISRSIREFCQVAFERLNLNYLDHVISSEEFFRSTDSTNLEGSTLKLQSIGWSASISFKQLVHKMVDYDLALLQSSININNPKDLPEQSKWVI</sequence>
<reference evidence="8 9" key="1">
    <citation type="submission" date="2014-03" db="EMBL/GenBank/DDBJ databases">
        <title>Genome of Polynucleobacter strain MWH-MoK4.</title>
        <authorList>
            <person name="Hahn M.W."/>
        </authorList>
    </citation>
    <scope>NUCLEOTIDE SEQUENCE [LARGE SCALE GENOMIC DNA]</scope>
    <source>
        <strain evidence="8 9">MWH-MoK4</strain>
    </source>
</reference>
<dbReference type="PATRIC" id="fig|576611.7.peg.310"/>
<protein>
    <recommendedName>
        <fullName evidence="4">GDP-mannose 4,6-dehydratase</fullName>
        <ecNumber evidence="4">4.2.1.47</ecNumber>
    </recommendedName>
</protein>
<dbReference type="GO" id="GO:0008446">
    <property type="term" value="F:GDP-mannose 4,6-dehydratase activity"/>
    <property type="evidence" value="ECO:0007669"/>
    <property type="project" value="UniProtKB-EC"/>
</dbReference>
<comment type="similarity">
    <text evidence="3">Belongs to the NAD(P)-dependent epimerase/dehydratase family. GDP-mannose 4,6-dehydratase subfamily.</text>
</comment>
<dbReference type="STRING" id="1835254.CL55_00003080"/>
<dbReference type="InterPro" id="IPR036291">
    <property type="entry name" value="NAD(P)-bd_dom_sf"/>
</dbReference>
<dbReference type="RefSeq" id="WP_046329575.1">
    <property type="nucleotide sequence ID" value="NZ_CP007501.1"/>
</dbReference>
<name>A0A0E3ZK21_9BURK</name>
<evidence type="ECO:0000313" key="8">
    <source>
        <dbReference type="EMBL" id="AKD24641.1"/>
    </source>
</evidence>
<gene>
    <name evidence="8" type="ORF">CL55_00003080</name>
</gene>
<organism evidence="8 9">
    <name type="scientific">Polynucleobacter duraquae</name>
    <dbReference type="NCBI Taxonomy" id="1835254"/>
    <lineage>
        <taxon>Bacteria</taxon>
        <taxon>Pseudomonadati</taxon>
        <taxon>Pseudomonadota</taxon>
        <taxon>Betaproteobacteria</taxon>
        <taxon>Burkholderiales</taxon>
        <taxon>Burkholderiaceae</taxon>
        <taxon>Polynucleobacter</taxon>
    </lineage>
</organism>
<dbReference type="EMBL" id="CP007501">
    <property type="protein sequence ID" value="AKD24641.1"/>
    <property type="molecule type" value="Genomic_DNA"/>
</dbReference>
<dbReference type="Pfam" id="PF16363">
    <property type="entry name" value="GDP_Man_Dehyd"/>
    <property type="match status" value="1"/>
</dbReference>
<dbReference type="PANTHER" id="PTHR43715:SF1">
    <property type="entry name" value="GDP-MANNOSE 4,6 DEHYDRATASE"/>
    <property type="match status" value="1"/>
</dbReference>
<proteinExistence type="inferred from homology"/>
<dbReference type="PANTHER" id="PTHR43715">
    <property type="entry name" value="GDP-MANNOSE 4,6-DEHYDRATASE"/>
    <property type="match status" value="1"/>
</dbReference>
<dbReference type="CDD" id="cd05260">
    <property type="entry name" value="GDP_MD_SDR_e"/>
    <property type="match status" value="1"/>
</dbReference>